<keyword evidence="1" id="KW-0812">Transmembrane</keyword>
<dbReference type="STRING" id="926556.Echvi_0362"/>
<feature type="transmembrane region" description="Helical" evidence="1">
    <location>
        <begin position="42"/>
        <end position="63"/>
    </location>
</feature>
<gene>
    <name evidence="2" type="ordered locus">Echvi_0362</name>
</gene>
<reference evidence="3" key="1">
    <citation type="submission" date="2012-02" db="EMBL/GenBank/DDBJ databases">
        <title>The complete genome of Echinicola vietnamensis DSM 17526.</title>
        <authorList>
            <person name="Lucas S."/>
            <person name="Copeland A."/>
            <person name="Lapidus A."/>
            <person name="Glavina del Rio T."/>
            <person name="Dalin E."/>
            <person name="Tice H."/>
            <person name="Bruce D."/>
            <person name="Goodwin L."/>
            <person name="Pitluck S."/>
            <person name="Peters L."/>
            <person name="Ovchinnikova G."/>
            <person name="Teshima H."/>
            <person name="Kyrpides N."/>
            <person name="Mavromatis K."/>
            <person name="Ivanova N."/>
            <person name="Brettin T."/>
            <person name="Detter J.C."/>
            <person name="Han C."/>
            <person name="Larimer F."/>
            <person name="Land M."/>
            <person name="Hauser L."/>
            <person name="Markowitz V."/>
            <person name="Cheng J.-F."/>
            <person name="Hugenholtz P."/>
            <person name="Woyke T."/>
            <person name="Wu D."/>
            <person name="Brambilla E."/>
            <person name="Klenk H.-P."/>
            <person name="Eisen J.A."/>
        </authorList>
    </citation>
    <scope>NUCLEOTIDE SEQUENCE [LARGE SCALE GENOMIC DNA]</scope>
    <source>
        <strain evidence="3">DSM 17526 / LMG 23754 / KMM 6221</strain>
    </source>
</reference>
<name>L0FTM8_ECHVK</name>
<dbReference type="PATRIC" id="fig|926556.3.peg.365"/>
<evidence type="ECO:0000313" key="2">
    <source>
        <dbReference type="EMBL" id="AGA76652.1"/>
    </source>
</evidence>
<evidence type="ECO:0000256" key="1">
    <source>
        <dbReference type="SAM" id="Phobius"/>
    </source>
</evidence>
<keyword evidence="1" id="KW-1133">Transmembrane helix</keyword>
<keyword evidence="1" id="KW-0472">Membrane</keyword>
<dbReference type="RefSeq" id="WP_015264219.1">
    <property type="nucleotide sequence ID" value="NC_019904.1"/>
</dbReference>
<protein>
    <submittedName>
        <fullName evidence="2">Uncharacterized protein</fullName>
    </submittedName>
</protein>
<keyword evidence="3" id="KW-1185">Reference proteome</keyword>
<dbReference type="KEGG" id="evi:Echvi_0362"/>
<sequence>MKQKYWILERNVLILIAIPLPVFAFAYLYTTSGNMELSIPSFPAWLNGVVLAAIIVLLAFSYVRFNRGMKTIKGRDIPIEDKVQEYGRLTMARFWQLFIAGFLCAFGLIVYENPGFTVAYAVTLILTSLAKPTPDRIIRLLRLKGEDREAVEGLKVREG</sequence>
<feature type="transmembrane region" description="Helical" evidence="1">
    <location>
        <begin position="12"/>
        <end position="30"/>
    </location>
</feature>
<accession>L0FTM8</accession>
<proteinExistence type="predicted"/>
<dbReference type="EMBL" id="CP003346">
    <property type="protein sequence ID" value="AGA76652.1"/>
    <property type="molecule type" value="Genomic_DNA"/>
</dbReference>
<dbReference type="Proteomes" id="UP000010796">
    <property type="component" value="Chromosome"/>
</dbReference>
<dbReference type="OrthoDB" id="839615at2"/>
<dbReference type="AlphaFoldDB" id="L0FTM8"/>
<evidence type="ECO:0000313" key="3">
    <source>
        <dbReference type="Proteomes" id="UP000010796"/>
    </source>
</evidence>
<organism evidence="2 3">
    <name type="scientific">Echinicola vietnamensis (strain DSM 17526 / LMG 23754 / KMM 6221)</name>
    <dbReference type="NCBI Taxonomy" id="926556"/>
    <lineage>
        <taxon>Bacteria</taxon>
        <taxon>Pseudomonadati</taxon>
        <taxon>Bacteroidota</taxon>
        <taxon>Cytophagia</taxon>
        <taxon>Cytophagales</taxon>
        <taxon>Cyclobacteriaceae</taxon>
        <taxon>Echinicola</taxon>
    </lineage>
</organism>
<feature type="transmembrane region" description="Helical" evidence="1">
    <location>
        <begin position="94"/>
        <end position="111"/>
    </location>
</feature>
<dbReference type="HOGENOM" id="CLU_1658079_0_0_10"/>
<dbReference type="eggNOG" id="ENOG5033X8B">
    <property type="taxonomic scope" value="Bacteria"/>
</dbReference>